<dbReference type="EMBL" id="MU003497">
    <property type="protein sequence ID" value="KAF2474638.1"/>
    <property type="molecule type" value="Genomic_DNA"/>
</dbReference>
<accession>A0ACB6R751</accession>
<comment type="caution">
    <text evidence="1">The sequence shown here is derived from an EMBL/GenBank/DDBJ whole genome shotgun (WGS) entry which is preliminary data.</text>
</comment>
<name>A0ACB6R751_9PLEO</name>
<evidence type="ECO:0000313" key="1">
    <source>
        <dbReference type="EMBL" id="KAF2474638.1"/>
    </source>
</evidence>
<gene>
    <name evidence="1" type="ORF">BDR25DRAFT_383992</name>
</gene>
<proteinExistence type="predicted"/>
<organism evidence="1 2">
    <name type="scientific">Lindgomyces ingoldianus</name>
    <dbReference type="NCBI Taxonomy" id="673940"/>
    <lineage>
        <taxon>Eukaryota</taxon>
        <taxon>Fungi</taxon>
        <taxon>Dikarya</taxon>
        <taxon>Ascomycota</taxon>
        <taxon>Pezizomycotina</taxon>
        <taxon>Dothideomycetes</taxon>
        <taxon>Pleosporomycetidae</taxon>
        <taxon>Pleosporales</taxon>
        <taxon>Lindgomycetaceae</taxon>
        <taxon>Lindgomyces</taxon>
    </lineage>
</organism>
<evidence type="ECO:0000313" key="2">
    <source>
        <dbReference type="Proteomes" id="UP000799755"/>
    </source>
</evidence>
<dbReference type="Proteomes" id="UP000799755">
    <property type="component" value="Unassembled WGS sequence"/>
</dbReference>
<feature type="non-terminal residue" evidence="1">
    <location>
        <position position="1"/>
    </location>
</feature>
<sequence>SHYNSAYTTPSTALLPSPSPSPQPTSSSHFKPSDCVIAGIIYHPCGSCPNCLGPEHYSQYCAHGMRYCGVTTDGVFTEYARINASQAARLSERVNSKMAAPLAYAGMLSGAESCKRI</sequence>
<reference evidence="1" key="1">
    <citation type="journal article" date="2020" name="Stud. Mycol.">
        <title>101 Dothideomycetes genomes: a test case for predicting lifestyles and emergence of pathogens.</title>
        <authorList>
            <person name="Haridas S."/>
            <person name="Albert R."/>
            <person name="Binder M."/>
            <person name="Bloem J."/>
            <person name="Labutti K."/>
            <person name="Salamov A."/>
            <person name="Andreopoulos B."/>
            <person name="Baker S."/>
            <person name="Barry K."/>
            <person name="Bills G."/>
            <person name="Bluhm B."/>
            <person name="Cannon C."/>
            <person name="Castanera R."/>
            <person name="Culley D."/>
            <person name="Daum C."/>
            <person name="Ezra D."/>
            <person name="Gonzalez J."/>
            <person name="Henrissat B."/>
            <person name="Kuo A."/>
            <person name="Liang C."/>
            <person name="Lipzen A."/>
            <person name="Lutzoni F."/>
            <person name="Magnuson J."/>
            <person name="Mondo S."/>
            <person name="Nolan M."/>
            <person name="Ohm R."/>
            <person name="Pangilinan J."/>
            <person name="Park H.-J."/>
            <person name="Ramirez L."/>
            <person name="Alfaro M."/>
            <person name="Sun H."/>
            <person name="Tritt A."/>
            <person name="Yoshinaga Y."/>
            <person name="Zwiers L.-H."/>
            <person name="Turgeon B."/>
            <person name="Goodwin S."/>
            <person name="Spatafora J."/>
            <person name="Crous P."/>
            <person name="Grigoriev I."/>
        </authorList>
    </citation>
    <scope>NUCLEOTIDE SEQUENCE</scope>
    <source>
        <strain evidence="1">ATCC 200398</strain>
    </source>
</reference>
<keyword evidence="2" id="KW-1185">Reference proteome</keyword>
<protein>
    <submittedName>
        <fullName evidence="1">Uncharacterized protein</fullName>
    </submittedName>
</protein>